<protein>
    <submittedName>
        <fullName evidence="1">Uncharacterized protein</fullName>
    </submittedName>
</protein>
<proteinExistence type="predicted"/>
<evidence type="ECO:0000313" key="2">
    <source>
        <dbReference type="Proteomes" id="UP001597343"/>
    </source>
</evidence>
<name>A0ABW5A0G2_9BACL</name>
<sequence length="94" mass="10444">MMSTELMRLRCIQQSVHRLEIACGELEVLSKGLLQGPPELQHLGIRLQQSLRALETELQTIGDVIHHGNAPPLSQEQLNLGSLVQEALNEISQI</sequence>
<dbReference type="EMBL" id="JBHUIO010000009">
    <property type="protein sequence ID" value="MFD2171424.1"/>
    <property type="molecule type" value="Genomic_DNA"/>
</dbReference>
<comment type="caution">
    <text evidence="1">The sequence shown here is derived from an EMBL/GenBank/DDBJ whole genome shotgun (WGS) entry which is preliminary data.</text>
</comment>
<evidence type="ECO:0000313" key="1">
    <source>
        <dbReference type="EMBL" id="MFD2171424.1"/>
    </source>
</evidence>
<reference evidence="2" key="1">
    <citation type="journal article" date="2019" name="Int. J. Syst. Evol. Microbiol.">
        <title>The Global Catalogue of Microorganisms (GCM) 10K type strain sequencing project: providing services to taxonomists for standard genome sequencing and annotation.</title>
        <authorList>
            <consortium name="The Broad Institute Genomics Platform"/>
            <consortium name="The Broad Institute Genome Sequencing Center for Infectious Disease"/>
            <person name="Wu L."/>
            <person name="Ma J."/>
        </authorList>
    </citation>
    <scope>NUCLEOTIDE SEQUENCE [LARGE SCALE GENOMIC DNA]</scope>
    <source>
        <strain evidence="2">CGMCC 1.13574</strain>
    </source>
</reference>
<keyword evidence="2" id="KW-1185">Reference proteome</keyword>
<accession>A0ABW5A0G2</accession>
<dbReference type="RefSeq" id="WP_386048208.1">
    <property type="nucleotide sequence ID" value="NZ_JBHUIO010000009.1"/>
</dbReference>
<gene>
    <name evidence="1" type="ORF">ACFSOY_15790</name>
</gene>
<organism evidence="1 2">
    <name type="scientific">Tumebacillus lipolyticus</name>
    <dbReference type="NCBI Taxonomy" id="1280370"/>
    <lineage>
        <taxon>Bacteria</taxon>
        <taxon>Bacillati</taxon>
        <taxon>Bacillota</taxon>
        <taxon>Bacilli</taxon>
        <taxon>Bacillales</taxon>
        <taxon>Alicyclobacillaceae</taxon>
        <taxon>Tumebacillus</taxon>
    </lineage>
</organism>
<dbReference type="Proteomes" id="UP001597343">
    <property type="component" value="Unassembled WGS sequence"/>
</dbReference>